<dbReference type="AlphaFoldDB" id="A0A820BER1"/>
<organism evidence="1 2">
    <name type="scientific">Adineta steineri</name>
    <dbReference type="NCBI Taxonomy" id="433720"/>
    <lineage>
        <taxon>Eukaryota</taxon>
        <taxon>Metazoa</taxon>
        <taxon>Spiralia</taxon>
        <taxon>Gnathifera</taxon>
        <taxon>Rotifera</taxon>
        <taxon>Eurotatoria</taxon>
        <taxon>Bdelloidea</taxon>
        <taxon>Adinetida</taxon>
        <taxon>Adinetidae</taxon>
        <taxon>Adineta</taxon>
    </lineage>
</organism>
<protein>
    <submittedName>
        <fullName evidence="1">Uncharacterized protein</fullName>
    </submittedName>
</protein>
<evidence type="ECO:0000313" key="1">
    <source>
        <dbReference type="EMBL" id="CAF4206608.1"/>
    </source>
</evidence>
<dbReference type="EMBL" id="CAJOBB010008353">
    <property type="protein sequence ID" value="CAF4206608.1"/>
    <property type="molecule type" value="Genomic_DNA"/>
</dbReference>
<accession>A0A820BER1</accession>
<feature type="non-terminal residue" evidence="1">
    <location>
        <position position="1"/>
    </location>
</feature>
<evidence type="ECO:0000313" key="2">
    <source>
        <dbReference type="Proteomes" id="UP000663868"/>
    </source>
</evidence>
<name>A0A820BER1_9BILA</name>
<gene>
    <name evidence="1" type="ORF">KXQ929_LOCUS40409</name>
</gene>
<sequence length="80" mass="9629">DRLLRMYRVSNGEQVVKLFINKDLYPFIGILNDHLLLKVENRLCIIKIIDRKSLPSRSSDIKCSLFEKEKWLQCHHFRFP</sequence>
<dbReference type="Proteomes" id="UP000663868">
    <property type="component" value="Unassembled WGS sequence"/>
</dbReference>
<proteinExistence type="predicted"/>
<reference evidence="1" key="1">
    <citation type="submission" date="2021-02" db="EMBL/GenBank/DDBJ databases">
        <authorList>
            <person name="Nowell W R."/>
        </authorList>
    </citation>
    <scope>NUCLEOTIDE SEQUENCE</scope>
</reference>
<comment type="caution">
    <text evidence="1">The sequence shown here is derived from an EMBL/GenBank/DDBJ whole genome shotgun (WGS) entry which is preliminary data.</text>
</comment>